<evidence type="ECO:0000313" key="4">
    <source>
        <dbReference type="EMBL" id="PTX75886.1"/>
    </source>
</evidence>
<evidence type="ECO:0000259" key="3">
    <source>
        <dbReference type="PROSITE" id="PS50110"/>
    </source>
</evidence>
<dbReference type="PANTHER" id="PTHR43156">
    <property type="entry name" value="STAGE II SPORULATION PROTEIN E-RELATED"/>
    <property type="match status" value="1"/>
</dbReference>
<reference evidence="4 5" key="1">
    <citation type="submission" date="2018-04" db="EMBL/GenBank/DDBJ databases">
        <title>Genomic Encyclopedia of Archaeal and Bacterial Type Strains, Phase II (KMG-II): from individual species to whole genera.</title>
        <authorList>
            <person name="Goeker M."/>
        </authorList>
    </citation>
    <scope>NUCLEOTIDE SEQUENCE [LARGE SCALE GENOMIC DNA]</scope>
    <source>
        <strain evidence="4 5">DSM 12244</strain>
    </source>
</reference>
<proteinExistence type="predicted"/>
<evidence type="ECO:0000256" key="2">
    <source>
        <dbReference type="PROSITE-ProRule" id="PRU00169"/>
    </source>
</evidence>
<accession>A0A2T6CK71</accession>
<sequence>MQIALDFSFHSVLRPQPIPNAIRHHLCWGPMVQGISASIGQGRLDAHKAAVRVVLVVDDSRLQRRILTASLARWGYDVIEAASGEEALTACRERMPDLILSDWMMPGMSGLEFCEVFRDLENDGYTYFILLTSKSEKAEVAKGLDSGADDFLTKPVDANELRARITAGERIIDMQRELSQTNRMITDTLDELQRVYDSLDSDLLEAKKLQQSLLRQRSATFDRGQLSLLLRPSGHVGGDLVGFYPVGADHLGLFAIDVSGHGISSALMTARLAGYLSATAPDQNIALQRSEAGGYTLRPPAEVVTALNELVLNEMETEHYFTLMLANIDLHTGAVQIAQAGHPHPVVQRANGTIEQSGTGGFPVGLLPGIPFDQFEISLRSGDRLLILSDGVTECPDTNDQLLDECGLATILDALQGVTGQALFEGLVWELSCFSGTSEFPDDISGILFEFSGPDQR</sequence>
<dbReference type="InterPro" id="IPR011006">
    <property type="entry name" value="CheY-like_superfamily"/>
</dbReference>
<dbReference type="InterPro" id="IPR036457">
    <property type="entry name" value="PPM-type-like_dom_sf"/>
</dbReference>
<feature type="domain" description="Response regulatory" evidence="3">
    <location>
        <begin position="53"/>
        <end position="169"/>
    </location>
</feature>
<dbReference type="Pfam" id="PF07228">
    <property type="entry name" value="SpoIIE"/>
    <property type="match status" value="1"/>
</dbReference>
<dbReference type="GO" id="GO:0000160">
    <property type="term" value="P:phosphorelay signal transduction system"/>
    <property type="evidence" value="ECO:0007669"/>
    <property type="project" value="InterPro"/>
</dbReference>
<dbReference type="SMART" id="SM00448">
    <property type="entry name" value="REC"/>
    <property type="match status" value="1"/>
</dbReference>
<name>A0A2T6CK71_9RHOB</name>
<dbReference type="Gene3D" id="3.40.50.2300">
    <property type="match status" value="1"/>
</dbReference>
<dbReference type="Gene3D" id="3.60.40.10">
    <property type="entry name" value="PPM-type phosphatase domain"/>
    <property type="match status" value="1"/>
</dbReference>
<dbReference type="CDD" id="cd17574">
    <property type="entry name" value="REC_OmpR"/>
    <property type="match status" value="1"/>
</dbReference>
<dbReference type="EMBL" id="QBKU01000001">
    <property type="protein sequence ID" value="PTX75886.1"/>
    <property type="molecule type" value="Genomic_DNA"/>
</dbReference>
<evidence type="ECO:0000256" key="1">
    <source>
        <dbReference type="ARBA" id="ARBA00022801"/>
    </source>
</evidence>
<dbReference type="AlphaFoldDB" id="A0A2T6CK71"/>
<dbReference type="InterPro" id="IPR052016">
    <property type="entry name" value="Bact_Sigma-Reg"/>
</dbReference>
<organism evidence="4 5">
    <name type="scientific">Sulfitobacter mediterraneus</name>
    <dbReference type="NCBI Taxonomy" id="83219"/>
    <lineage>
        <taxon>Bacteria</taxon>
        <taxon>Pseudomonadati</taxon>
        <taxon>Pseudomonadota</taxon>
        <taxon>Alphaproteobacteria</taxon>
        <taxon>Rhodobacterales</taxon>
        <taxon>Roseobacteraceae</taxon>
        <taxon>Sulfitobacter</taxon>
    </lineage>
</organism>
<feature type="modified residue" description="4-aspartylphosphate" evidence="2">
    <location>
        <position position="102"/>
    </location>
</feature>
<protein>
    <submittedName>
        <fullName evidence="4">Sigma-B regulation protein RsbU (Phosphoserine phosphatase)</fullName>
    </submittedName>
</protein>
<keyword evidence="1" id="KW-0378">Hydrolase</keyword>
<dbReference type="SMART" id="SM00331">
    <property type="entry name" value="PP2C_SIG"/>
    <property type="match status" value="1"/>
</dbReference>
<dbReference type="PROSITE" id="PS50110">
    <property type="entry name" value="RESPONSE_REGULATORY"/>
    <property type="match status" value="1"/>
</dbReference>
<dbReference type="SUPFAM" id="SSF52172">
    <property type="entry name" value="CheY-like"/>
    <property type="match status" value="1"/>
</dbReference>
<dbReference type="Pfam" id="PF00072">
    <property type="entry name" value="Response_reg"/>
    <property type="match status" value="1"/>
</dbReference>
<keyword evidence="2" id="KW-0597">Phosphoprotein</keyword>
<evidence type="ECO:0000313" key="5">
    <source>
        <dbReference type="Proteomes" id="UP000244092"/>
    </source>
</evidence>
<comment type="caution">
    <text evidence="4">The sequence shown here is derived from an EMBL/GenBank/DDBJ whole genome shotgun (WGS) entry which is preliminary data.</text>
</comment>
<dbReference type="Proteomes" id="UP000244092">
    <property type="component" value="Unassembled WGS sequence"/>
</dbReference>
<dbReference type="GO" id="GO:0016791">
    <property type="term" value="F:phosphatase activity"/>
    <property type="evidence" value="ECO:0007669"/>
    <property type="project" value="TreeGrafter"/>
</dbReference>
<dbReference type="SUPFAM" id="SSF81606">
    <property type="entry name" value="PP2C-like"/>
    <property type="match status" value="1"/>
</dbReference>
<gene>
    <name evidence="4" type="ORF">C8N31_101547</name>
</gene>
<dbReference type="InterPro" id="IPR001789">
    <property type="entry name" value="Sig_transdc_resp-reg_receiver"/>
</dbReference>
<dbReference type="PANTHER" id="PTHR43156:SF2">
    <property type="entry name" value="STAGE II SPORULATION PROTEIN E"/>
    <property type="match status" value="1"/>
</dbReference>
<dbReference type="InterPro" id="IPR001932">
    <property type="entry name" value="PPM-type_phosphatase-like_dom"/>
</dbReference>